<dbReference type="InterPro" id="IPR036188">
    <property type="entry name" value="FAD/NAD-bd_sf"/>
</dbReference>
<dbReference type="Proteomes" id="UP000199073">
    <property type="component" value="Unassembled WGS sequence"/>
</dbReference>
<dbReference type="PANTHER" id="PTHR43498">
    <property type="entry name" value="FERREDOXIN:COB-COM HETERODISULFIDE REDUCTASE SUBUNIT A"/>
    <property type="match status" value="1"/>
</dbReference>
<dbReference type="InterPro" id="IPR017900">
    <property type="entry name" value="4Fe4S_Fe_S_CS"/>
</dbReference>
<keyword evidence="3" id="KW-0004">4Fe-4S</keyword>
<dbReference type="PROSITE" id="PS00198">
    <property type="entry name" value="4FE4S_FER_1"/>
    <property type="match status" value="1"/>
</dbReference>
<feature type="domain" description="4Fe-4S ferredoxin-type" evidence="10">
    <location>
        <begin position="150"/>
        <end position="179"/>
    </location>
</feature>
<feature type="domain" description="4Fe-4S ferredoxin-type" evidence="10">
    <location>
        <begin position="942"/>
        <end position="971"/>
    </location>
</feature>
<dbReference type="Pfam" id="PF00890">
    <property type="entry name" value="FAD_binding_2"/>
    <property type="match status" value="1"/>
</dbReference>
<dbReference type="SUPFAM" id="SSF51905">
    <property type="entry name" value="FAD/NAD(P)-binding domain"/>
    <property type="match status" value="1"/>
</dbReference>
<evidence type="ECO:0000256" key="8">
    <source>
        <dbReference type="ARBA" id="ARBA00023004"/>
    </source>
</evidence>
<evidence type="ECO:0000313" key="11">
    <source>
        <dbReference type="EMBL" id="SDO84161.1"/>
    </source>
</evidence>
<comment type="cofactor">
    <cofactor evidence="1">
        <name>FAD</name>
        <dbReference type="ChEBI" id="CHEBI:57692"/>
    </cofactor>
</comment>
<feature type="domain" description="4Fe-4S ferredoxin-type" evidence="10">
    <location>
        <begin position="105"/>
        <end position="133"/>
    </location>
</feature>
<accession>A0A1H0MUU8</accession>
<dbReference type="GO" id="GO:0016491">
    <property type="term" value="F:oxidoreductase activity"/>
    <property type="evidence" value="ECO:0007669"/>
    <property type="project" value="UniProtKB-KW"/>
</dbReference>
<dbReference type="STRING" id="91360.SAMN05660330_01195"/>
<dbReference type="Gene3D" id="3.50.50.60">
    <property type="entry name" value="FAD/NAD(P)-binding domain"/>
    <property type="match status" value="2"/>
</dbReference>
<dbReference type="EMBL" id="FNJI01000006">
    <property type="protein sequence ID" value="SDO84161.1"/>
    <property type="molecule type" value="Genomic_DNA"/>
</dbReference>
<gene>
    <name evidence="11" type="ORF">SAMN05660330_01195</name>
</gene>
<dbReference type="AlphaFoldDB" id="A0A1H0MUU8"/>
<keyword evidence="12" id="KW-1185">Reference proteome</keyword>
<evidence type="ECO:0000259" key="10">
    <source>
        <dbReference type="PROSITE" id="PS51379"/>
    </source>
</evidence>
<dbReference type="SUPFAM" id="SSF51971">
    <property type="entry name" value="Nucleotide-binding domain"/>
    <property type="match status" value="1"/>
</dbReference>
<keyword evidence="5" id="KW-0479">Metal-binding</keyword>
<keyword evidence="4" id="KW-0285">Flavoprotein</keyword>
<reference evidence="11 12" key="1">
    <citation type="submission" date="2016-10" db="EMBL/GenBank/DDBJ databases">
        <authorList>
            <person name="de Groot N.N."/>
        </authorList>
    </citation>
    <scope>NUCLEOTIDE SEQUENCE [LARGE SCALE GENOMIC DNA]</scope>
    <source>
        <strain evidence="11 12">DSM 12130</strain>
    </source>
</reference>
<evidence type="ECO:0000256" key="3">
    <source>
        <dbReference type="ARBA" id="ARBA00022485"/>
    </source>
</evidence>
<dbReference type="PRINTS" id="PR00469">
    <property type="entry name" value="PNDRDTASEII"/>
</dbReference>
<dbReference type="Gene3D" id="3.30.70.20">
    <property type="match status" value="2"/>
</dbReference>
<dbReference type="OrthoDB" id="9766627at2"/>
<keyword evidence="7" id="KW-0560">Oxidoreductase</keyword>
<sequence>MQNSNKTQTPNNKILVVGGGLGGIRTALDLAEAEKDVVLVDNDFTIGGLMTQLDRTFPTNNCDLCTISPHLSESNRQEHIELMSMTSVENISGEKGNFTASLRTAPRYINLDKCTGCGECYSAFPECVRFTPGLDHRAPTCMRYPQATPQAFSIDLKKCEDVQALVKVCPAGAINPDDMPINREVKCASVVLSPGASLFDPSHLDYLGYANLPDVVTSLEFERILSASGPTGGKLVRPSNGEQPKKVAWIQCIGSRGLQKGAGSYCSNACCMFALKEAIVTKERFQEDIETTIFYMDMRTFGKDYELYLNRAKNEYGVRFIRSRPHSVLQPEGETDLLLNYTLEDTTEPLQEKFDMVVLSTGFKTSEATRELASKLGLELNDNFFPVTDGFNPVVTSKKGVYVAGTFESPKDIPETMVQASAAAFMAASELGPATETVVAEDEDEAAEELLERDVSLEEPKVGVFICDCGENIGGLVDVNTLVEHAAKLPYVAVAKAEGHGCSRISMENIRQTIEEEQLNRVVIGGCSPRTHQAKFEDLLQKAKLNKYLLEIANIRDQATWVHPNNPEKATEKAKDLIQMSVGAVVKAQPLAEQSLPMNKNVLVVGGGVTGMTAALNLADQGFQIYLAEKSDKLGGMANNLLKTLEGNDVQAFVGDMVDRVKNHEKIQVFTRAIIVDHSGMPGMFTTGMQSGKQMFYRQIEHGITILATGALSNRPKQYLLDESSVVRTQLETQRFIADNPDQVKQWENVVMIQCVGSRTQENPNCSRICCQNAVKNALAILDVNPEARVFVLYRDMRTYGFQENYYRLAREKGVIFVRYTTDRPPVVEAEGDKVNVTYYDSILSMNVSVTADNLSLSTGLIADTDSTEELSMIFKLPRTADGYFLEDHVKLRPVDMPVPGFFVAGTAHSPKLIRESITQANAVSARAHTMLARDEINLGAGIAKVDGTRCAACLVCVRACPFDIPFINAEGYSEIDPAKCHGCGVCASECPAKAIQLMQFEDDRILAKVEQLFERVIA</sequence>
<name>A0A1H0MUU8_9BACT</name>
<evidence type="ECO:0000256" key="9">
    <source>
        <dbReference type="ARBA" id="ARBA00023014"/>
    </source>
</evidence>
<evidence type="ECO:0000256" key="4">
    <source>
        <dbReference type="ARBA" id="ARBA00022630"/>
    </source>
</evidence>
<keyword evidence="6" id="KW-0274">FAD</keyword>
<dbReference type="PANTHER" id="PTHR43498:SF1">
    <property type="entry name" value="COB--COM HETERODISULFIDE REDUCTASE IRON-SULFUR SUBUNIT A"/>
    <property type="match status" value="1"/>
</dbReference>
<dbReference type="GO" id="GO:0051539">
    <property type="term" value="F:4 iron, 4 sulfur cluster binding"/>
    <property type="evidence" value="ECO:0007669"/>
    <property type="project" value="UniProtKB-KW"/>
</dbReference>
<dbReference type="InterPro" id="IPR017896">
    <property type="entry name" value="4Fe4S_Fe-S-bd"/>
</dbReference>
<keyword evidence="8" id="KW-0408">Iron</keyword>
<dbReference type="SUPFAM" id="SSF54862">
    <property type="entry name" value="4Fe-4S ferredoxins"/>
    <property type="match status" value="1"/>
</dbReference>
<evidence type="ECO:0000313" key="12">
    <source>
        <dbReference type="Proteomes" id="UP000199073"/>
    </source>
</evidence>
<dbReference type="InterPro" id="IPR039650">
    <property type="entry name" value="HdrA-like"/>
</dbReference>
<keyword evidence="9" id="KW-0411">Iron-sulfur</keyword>
<comment type="similarity">
    <text evidence="2">Belongs to the HdrA family.</text>
</comment>
<dbReference type="PROSITE" id="PS51379">
    <property type="entry name" value="4FE4S_FER_2"/>
    <property type="match status" value="4"/>
</dbReference>
<dbReference type="InterPro" id="IPR003953">
    <property type="entry name" value="FAD-dep_OxRdtase_2_FAD-bd"/>
</dbReference>
<evidence type="ECO:0000256" key="5">
    <source>
        <dbReference type="ARBA" id="ARBA00022723"/>
    </source>
</evidence>
<protein>
    <submittedName>
        <fullName evidence="11">Heterodisulfide reductase subunit A</fullName>
    </submittedName>
</protein>
<organism evidence="11 12">
    <name type="scientific">Desulforhopalus singaporensis</name>
    <dbReference type="NCBI Taxonomy" id="91360"/>
    <lineage>
        <taxon>Bacteria</taxon>
        <taxon>Pseudomonadati</taxon>
        <taxon>Thermodesulfobacteriota</taxon>
        <taxon>Desulfobulbia</taxon>
        <taxon>Desulfobulbales</taxon>
        <taxon>Desulfocapsaceae</taxon>
        <taxon>Desulforhopalus</taxon>
    </lineage>
</organism>
<proteinExistence type="inferred from homology"/>
<feature type="domain" description="4Fe-4S ferredoxin-type" evidence="10">
    <location>
        <begin position="972"/>
        <end position="1001"/>
    </location>
</feature>
<evidence type="ECO:0000256" key="6">
    <source>
        <dbReference type="ARBA" id="ARBA00022827"/>
    </source>
</evidence>
<dbReference type="Pfam" id="PF12831">
    <property type="entry name" value="FAD_oxidored"/>
    <property type="match status" value="1"/>
</dbReference>
<dbReference type="RefSeq" id="WP_092220760.1">
    <property type="nucleotide sequence ID" value="NZ_FNJI01000006.1"/>
</dbReference>
<evidence type="ECO:0000256" key="7">
    <source>
        <dbReference type="ARBA" id="ARBA00023002"/>
    </source>
</evidence>
<evidence type="ECO:0000256" key="2">
    <source>
        <dbReference type="ARBA" id="ARBA00006561"/>
    </source>
</evidence>
<evidence type="ECO:0000256" key="1">
    <source>
        <dbReference type="ARBA" id="ARBA00001974"/>
    </source>
</evidence>
<dbReference type="GO" id="GO:0046872">
    <property type="term" value="F:metal ion binding"/>
    <property type="evidence" value="ECO:0007669"/>
    <property type="project" value="UniProtKB-KW"/>
</dbReference>
<dbReference type="Pfam" id="PF13237">
    <property type="entry name" value="Fer4_10"/>
    <property type="match status" value="1"/>
</dbReference>